<dbReference type="EMBL" id="AVCH01000182">
    <property type="protein sequence ID" value="KFN45503.1"/>
    <property type="molecule type" value="Genomic_DNA"/>
</dbReference>
<gene>
    <name evidence="2" type="ORF">N790_02525</name>
</gene>
<proteinExistence type="predicted"/>
<dbReference type="RefSeq" id="WP_169742182.1">
    <property type="nucleotide sequence ID" value="NZ_AVCH01000182.1"/>
</dbReference>
<protein>
    <recommendedName>
        <fullName evidence="1">XdhC- CoxI domain-containing protein</fullName>
    </recommendedName>
</protein>
<name>A0A091AYX1_9GAMM</name>
<dbReference type="Proteomes" id="UP000029392">
    <property type="component" value="Unassembled WGS sequence"/>
</dbReference>
<dbReference type="PANTHER" id="PTHR30388:SF6">
    <property type="entry name" value="XANTHINE DEHYDROGENASE SUBUNIT A-RELATED"/>
    <property type="match status" value="1"/>
</dbReference>
<dbReference type="InterPro" id="IPR052698">
    <property type="entry name" value="MoCofactor_Util/Proc"/>
</dbReference>
<dbReference type="InterPro" id="IPR003777">
    <property type="entry name" value="XdhC_CoxI"/>
</dbReference>
<dbReference type="PANTHER" id="PTHR30388">
    <property type="entry name" value="ALDEHYDE OXIDOREDUCTASE MOLYBDENUM COFACTOR ASSEMBLY PROTEIN"/>
    <property type="match status" value="1"/>
</dbReference>
<evidence type="ECO:0000313" key="2">
    <source>
        <dbReference type="EMBL" id="KFN45503.1"/>
    </source>
</evidence>
<feature type="domain" description="XdhC- CoxI" evidence="1">
    <location>
        <begin position="18"/>
        <end position="83"/>
    </location>
</feature>
<feature type="non-terminal residue" evidence="2">
    <location>
        <position position="167"/>
    </location>
</feature>
<keyword evidence="3" id="KW-1185">Reference proteome</keyword>
<dbReference type="eggNOG" id="COG1975">
    <property type="taxonomic scope" value="Bacteria"/>
</dbReference>
<dbReference type="AlphaFoldDB" id="A0A091AYX1"/>
<sequence length="167" mass="16713">MSAPGGLRGVLEAAQARRAAGTAFALALVTDTEGSTYRKAGALALVAADGTRTGTISGGCLEPALEALCQDAIARGAPGVAVFDTRDDDDLLFGSGSGCRGRMRVLAWPLPGAGDALLDALLSAHAAGSPLEVSVGVDGATLGTLAFDGRARAGFLPVRVAPVRRLL</sequence>
<dbReference type="Pfam" id="PF02625">
    <property type="entry name" value="XdhC_CoxI"/>
    <property type="match status" value="1"/>
</dbReference>
<accession>A0A091AYX1</accession>
<dbReference type="STRING" id="1384054.N790_02525"/>
<reference evidence="2 3" key="1">
    <citation type="submission" date="2013-09" db="EMBL/GenBank/DDBJ databases">
        <title>Genome sequencing of Arenimonas malthae.</title>
        <authorList>
            <person name="Chen F."/>
            <person name="Wang G."/>
        </authorList>
    </citation>
    <scope>NUCLEOTIDE SEQUENCE [LARGE SCALE GENOMIC DNA]</scope>
    <source>
        <strain evidence="2 3">CC-JY-1</strain>
    </source>
</reference>
<organism evidence="2 3">
    <name type="scientific">Arenimonas malthae CC-JY-1</name>
    <dbReference type="NCBI Taxonomy" id="1384054"/>
    <lineage>
        <taxon>Bacteria</taxon>
        <taxon>Pseudomonadati</taxon>
        <taxon>Pseudomonadota</taxon>
        <taxon>Gammaproteobacteria</taxon>
        <taxon>Lysobacterales</taxon>
        <taxon>Lysobacteraceae</taxon>
        <taxon>Arenimonas</taxon>
    </lineage>
</organism>
<evidence type="ECO:0000259" key="1">
    <source>
        <dbReference type="Pfam" id="PF02625"/>
    </source>
</evidence>
<evidence type="ECO:0000313" key="3">
    <source>
        <dbReference type="Proteomes" id="UP000029392"/>
    </source>
</evidence>
<comment type="caution">
    <text evidence="2">The sequence shown here is derived from an EMBL/GenBank/DDBJ whole genome shotgun (WGS) entry which is preliminary data.</text>
</comment>